<evidence type="ECO:0000313" key="7">
    <source>
        <dbReference type="Proteomes" id="UP001200741"/>
    </source>
</evidence>
<dbReference type="InterPro" id="IPR050950">
    <property type="entry name" value="HTH-type_LysR_regulators"/>
</dbReference>
<comment type="similarity">
    <text evidence="1">Belongs to the LysR transcriptional regulatory family.</text>
</comment>
<feature type="domain" description="HTH lysR-type" evidence="5">
    <location>
        <begin position="1"/>
        <end position="60"/>
    </location>
</feature>
<reference evidence="6 7" key="1">
    <citation type="submission" date="2021-12" db="EMBL/GenBank/DDBJ databases">
        <title>Genome seq of P8.</title>
        <authorList>
            <person name="Seo T."/>
        </authorList>
    </citation>
    <scope>NUCLEOTIDE SEQUENCE [LARGE SCALE GENOMIC DNA]</scope>
    <source>
        <strain evidence="6 7">P8</strain>
    </source>
</reference>
<evidence type="ECO:0000259" key="5">
    <source>
        <dbReference type="PROSITE" id="PS50931"/>
    </source>
</evidence>
<dbReference type="Gene3D" id="3.40.190.290">
    <property type="match status" value="1"/>
</dbReference>
<gene>
    <name evidence="6" type="ORF">LXT13_26430</name>
</gene>
<proteinExistence type="inferred from homology"/>
<evidence type="ECO:0000313" key="6">
    <source>
        <dbReference type="EMBL" id="MCE4557931.1"/>
    </source>
</evidence>
<evidence type="ECO:0000256" key="4">
    <source>
        <dbReference type="ARBA" id="ARBA00023163"/>
    </source>
</evidence>
<dbReference type="PROSITE" id="PS50931">
    <property type="entry name" value="HTH_LYSR"/>
    <property type="match status" value="1"/>
</dbReference>
<dbReference type="InterPro" id="IPR005119">
    <property type="entry name" value="LysR_subst-bd"/>
</dbReference>
<dbReference type="Pfam" id="PF00126">
    <property type="entry name" value="HTH_1"/>
    <property type="match status" value="1"/>
</dbReference>
<protein>
    <submittedName>
        <fullName evidence="6">LysR substrate-binding domain-containing protein</fullName>
    </submittedName>
</protein>
<dbReference type="InterPro" id="IPR000847">
    <property type="entry name" value="LysR_HTH_N"/>
</dbReference>
<dbReference type="PANTHER" id="PTHR30419">
    <property type="entry name" value="HTH-TYPE TRANSCRIPTIONAL REGULATOR YBHD"/>
    <property type="match status" value="1"/>
</dbReference>
<dbReference type="EMBL" id="JAJTWU010000014">
    <property type="protein sequence ID" value="MCE4557931.1"/>
    <property type="molecule type" value="Genomic_DNA"/>
</dbReference>
<dbReference type="InterPro" id="IPR036390">
    <property type="entry name" value="WH_DNA-bd_sf"/>
</dbReference>
<dbReference type="SUPFAM" id="SSF53850">
    <property type="entry name" value="Periplasmic binding protein-like II"/>
    <property type="match status" value="1"/>
</dbReference>
<dbReference type="PANTHER" id="PTHR30419:SF2">
    <property type="entry name" value="LYSR FAMILY TRANSCRIPTIONAL REGULATOR"/>
    <property type="match status" value="1"/>
</dbReference>
<comment type="caution">
    <text evidence="6">The sequence shown here is derived from an EMBL/GenBank/DDBJ whole genome shotgun (WGS) entry which is preliminary data.</text>
</comment>
<keyword evidence="4" id="KW-0804">Transcription</keyword>
<organism evidence="6 7">
    <name type="scientific">Pelomonas cellulosilytica</name>
    <dbReference type="NCBI Taxonomy" id="2906762"/>
    <lineage>
        <taxon>Bacteria</taxon>
        <taxon>Pseudomonadati</taxon>
        <taxon>Pseudomonadota</taxon>
        <taxon>Betaproteobacteria</taxon>
        <taxon>Burkholderiales</taxon>
        <taxon>Sphaerotilaceae</taxon>
        <taxon>Roseateles</taxon>
    </lineage>
</organism>
<dbReference type="Pfam" id="PF03466">
    <property type="entry name" value="LysR_substrate"/>
    <property type="match status" value="1"/>
</dbReference>
<dbReference type="Proteomes" id="UP001200741">
    <property type="component" value="Unassembled WGS sequence"/>
</dbReference>
<keyword evidence="3" id="KW-0238">DNA-binding</keyword>
<evidence type="ECO:0000256" key="1">
    <source>
        <dbReference type="ARBA" id="ARBA00009437"/>
    </source>
</evidence>
<name>A0ABS8Y479_9BURK</name>
<dbReference type="SUPFAM" id="SSF46785">
    <property type="entry name" value="Winged helix' DNA-binding domain"/>
    <property type="match status" value="1"/>
</dbReference>
<keyword evidence="7" id="KW-1185">Reference proteome</keyword>
<dbReference type="RefSeq" id="WP_233375319.1">
    <property type="nucleotide sequence ID" value="NZ_JAJTWU010000014.1"/>
</dbReference>
<keyword evidence="2" id="KW-0805">Transcription regulation</keyword>
<sequence>MRHDLLTLELLVAIARTQSITRGAERVNLAIAAASKRVTDLESRLGLQLFVRRQRGVEATEACRLLLKHVHDVRVALHAFDEAVYGISQGVVGCVRIAVCRETAVSGLTEGLAKFMQRHPGVRIEVTQVASKKVEDAVSRGDADLGVFLAPLASAKMQTWPLARGRWELLLPRGHPLGGHPCITAEHLLEFNLLGVGRCDLGGHLHREAARLGMVLRSRLDVASDDAIAALVGAKAGIGLVTDASATRLAIGHEIERAPLHEPWARYEVVLGVARGEPICMAARELLHALTPVKQAGHMPA</sequence>
<evidence type="ECO:0000256" key="2">
    <source>
        <dbReference type="ARBA" id="ARBA00023015"/>
    </source>
</evidence>
<evidence type="ECO:0000256" key="3">
    <source>
        <dbReference type="ARBA" id="ARBA00023125"/>
    </source>
</evidence>
<dbReference type="Gene3D" id="1.10.10.10">
    <property type="entry name" value="Winged helix-like DNA-binding domain superfamily/Winged helix DNA-binding domain"/>
    <property type="match status" value="1"/>
</dbReference>
<dbReference type="InterPro" id="IPR036388">
    <property type="entry name" value="WH-like_DNA-bd_sf"/>
</dbReference>
<accession>A0ABS8Y479</accession>